<sequence>MDTKAIQQTLMLTGPSSHHGLTPHASTKTLTHWHTGTGFLSVPGLVCGGLVCQKWRCVGINAQTEIRQRDRILMRDVVVVLGLSKY</sequence>
<accession>A0A5B7ILG0</accession>
<dbReference type="EMBL" id="VSRR010056224">
    <property type="protein sequence ID" value="MPC81194.1"/>
    <property type="molecule type" value="Genomic_DNA"/>
</dbReference>
<protein>
    <submittedName>
        <fullName evidence="1">Uncharacterized protein</fullName>
    </submittedName>
</protein>
<evidence type="ECO:0000313" key="2">
    <source>
        <dbReference type="Proteomes" id="UP000324222"/>
    </source>
</evidence>
<keyword evidence="2" id="KW-1185">Reference proteome</keyword>
<organism evidence="1 2">
    <name type="scientific">Portunus trituberculatus</name>
    <name type="common">Swimming crab</name>
    <name type="synonym">Neptunus trituberculatus</name>
    <dbReference type="NCBI Taxonomy" id="210409"/>
    <lineage>
        <taxon>Eukaryota</taxon>
        <taxon>Metazoa</taxon>
        <taxon>Ecdysozoa</taxon>
        <taxon>Arthropoda</taxon>
        <taxon>Crustacea</taxon>
        <taxon>Multicrustacea</taxon>
        <taxon>Malacostraca</taxon>
        <taxon>Eumalacostraca</taxon>
        <taxon>Eucarida</taxon>
        <taxon>Decapoda</taxon>
        <taxon>Pleocyemata</taxon>
        <taxon>Brachyura</taxon>
        <taxon>Eubrachyura</taxon>
        <taxon>Portunoidea</taxon>
        <taxon>Portunidae</taxon>
        <taxon>Portuninae</taxon>
        <taxon>Portunus</taxon>
    </lineage>
</organism>
<evidence type="ECO:0000313" key="1">
    <source>
        <dbReference type="EMBL" id="MPC81194.1"/>
    </source>
</evidence>
<comment type="caution">
    <text evidence="1">The sequence shown here is derived from an EMBL/GenBank/DDBJ whole genome shotgun (WGS) entry which is preliminary data.</text>
</comment>
<reference evidence="1 2" key="1">
    <citation type="submission" date="2019-05" db="EMBL/GenBank/DDBJ databases">
        <title>Another draft genome of Portunus trituberculatus and its Hox gene families provides insights of decapod evolution.</title>
        <authorList>
            <person name="Jeong J.-H."/>
            <person name="Song I."/>
            <person name="Kim S."/>
            <person name="Choi T."/>
            <person name="Kim D."/>
            <person name="Ryu S."/>
            <person name="Kim W."/>
        </authorList>
    </citation>
    <scope>NUCLEOTIDE SEQUENCE [LARGE SCALE GENOMIC DNA]</scope>
    <source>
        <tissue evidence="1">Muscle</tissue>
    </source>
</reference>
<dbReference type="AlphaFoldDB" id="A0A5B7ILG0"/>
<gene>
    <name evidence="1" type="ORF">E2C01_075800</name>
</gene>
<proteinExistence type="predicted"/>
<dbReference type="Proteomes" id="UP000324222">
    <property type="component" value="Unassembled WGS sequence"/>
</dbReference>
<name>A0A5B7ILG0_PORTR</name>